<evidence type="ECO:0000313" key="3">
    <source>
        <dbReference type="EMBL" id="GAA3831646.1"/>
    </source>
</evidence>
<proteinExistence type="inferred from homology"/>
<name>A0ABP7J0I2_9ACTN</name>
<dbReference type="Proteomes" id="UP001500888">
    <property type="component" value="Unassembled WGS sequence"/>
</dbReference>
<organism evidence="3 4">
    <name type="scientific">Sphaerisporangium flaviroseum</name>
    <dbReference type="NCBI Taxonomy" id="509199"/>
    <lineage>
        <taxon>Bacteria</taxon>
        <taxon>Bacillati</taxon>
        <taxon>Actinomycetota</taxon>
        <taxon>Actinomycetes</taxon>
        <taxon>Streptosporangiales</taxon>
        <taxon>Streptosporangiaceae</taxon>
        <taxon>Sphaerisporangium</taxon>
    </lineage>
</organism>
<accession>A0ABP7J0I2</accession>
<comment type="similarity">
    <text evidence="1">Belongs to the AHA1 family.</text>
</comment>
<gene>
    <name evidence="3" type="ORF">GCM10022226_60960</name>
</gene>
<feature type="domain" description="Activator of Hsp90 ATPase homologue 1/2-like C-terminal" evidence="2">
    <location>
        <begin position="35"/>
        <end position="123"/>
    </location>
</feature>
<evidence type="ECO:0000256" key="1">
    <source>
        <dbReference type="ARBA" id="ARBA00006817"/>
    </source>
</evidence>
<protein>
    <submittedName>
        <fullName evidence="3">SRPBCC family protein</fullName>
    </submittedName>
</protein>
<comment type="caution">
    <text evidence="3">The sequence shown here is derived from an EMBL/GenBank/DDBJ whole genome shotgun (WGS) entry which is preliminary data.</text>
</comment>
<reference evidence="4" key="1">
    <citation type="journal article" date="2019" name="Int. J. Syst. Evol. Microbiol.">
        <title>The Global Catalogue of Microorganisms (GCM) 10K type strain sequencing project: providing services to taxonomists for standard genome sequencing and annotation.</title>
        <authorList>
            <consortium name="The Broad Institute Genomics Platform"/>
            <consortium name="The Broad Institute Genome Sequencing Center for Infectious Disease"/>
            <person name="Wu L."/>
            <person name="Ma J."/>
        </authorList>
    </citation>
    <scope>NUCLEOTIDE SEQUENCE [LARGE SCALE GENOMIC DNA]</scope>
    <source>
        <strain evidence="4">JCM 16908</strain>
    </source>
</reference>
<dbReference type="Pfam" id="PF08327">
    <property type="entry name" value="AHSA1"/>
    <property type="match status" value="1"/>
</dbReference>
<evidence type="ECO:0000313" key="4">
    <source>
        <dbReference type="Proteomes" id="UP001500888"/>
    </source>
</evidence>
<dbReference type="Gene3D" id="3.30.530.20">
    <property type="match status" value="1"/>
</dbReference>
<dbReference type="EMBL" id="BAAAZR010000029">
    <property type="protein sequence ID" value="GAA3831646.1"/>
    <property type="molecule type" value="Genomic_DNA"/>
</dbReference>
<dbReference type="CDD" id="cd08899">
    <property type="entry name" value="SRPBCC_CalC_Aha1-like_6"/>
    <property type="match status" value="1"/>
</dbReference>
<keyword evidence="4" id="KW-1185">Reference proteome</keyword>
<dbReference type="SUPFAM" id="SSF55961">
    <property type="entry name" value="Bet v1-like"/>
    <property type="match status" value="1"/>
</dbReference>
<dbReference type="RefSeq" id="WP_344947929.1">
    <property type="nucleotide sequence ID" value="NZ_BAAAZR010000029.1"/>
</dbReference>
<evidence type="ECO:0000259" key="2">
    <source>
        <dbReference type="Pfam" id="PF08327"/>
    </source>
</evidence>
<dbReference type="InterPro" id="IPR013538">
    <property type="entry name" value="ASHA1/2-like_C"/>
</dbReference>
<sequence length="212" mass="22215">MIDIAGQLQAIHRQVGKQPIEGGEGIGVLLRRGYNASIEDVWDAMTDPDRVKRWFYPISGDLRVGGTFQLEGNAGGEILRCEPPRLLKVTFGGPTSLVELRLTPDGDGDTVLELEHTVPIEMAGSGAGALYVGPGWDGAFLGLGLFLRGEIIADPVAAASSPEAQEFFKGSVHAWTAVIESSGTAGADDIAAAVQVAMAQFAPDTRSDPNGG</sequence>
<dbReference type="InterPro" id="IPR023393">
    <property type="entry name" value="START-like_dom_sf"/>
</dbReference>